<reference evidence="1" key="2">
    <citation type="submission" date="2021-04" db="EMBL/GenBank/DDBJ databases">
        <authorList>
            <person name="Gilroy R."/>
        </authorList>
    </citation>
    <scope>NUCLEOTIDE SEQUENCE</scope>
    <source>
        <strain evidence="1">ChiBcec15-3976</strain>
    </source>
</reference>
<comment type="caution">
    <text evidence="1">The sequence shown here is derived from an EMBL/GenBank/DDBJ whole genome shotgun (WGS) entry which is preliminary data.</text>
</comment>
<proteinExistence type="predicted"/>
<evidence type="ECO:0000313" key="1">
    <source>
        <dbReference type="EMBL" id="HJD43063.1"/>
    </source>
</evidence>
<dbReference type="EMBL" id="DWUU01000050">
    <property type="protein sequence ID" value="HJD43063.1"/>
    <property type="molecule type" value="Genomic_DNA"/>
</dbReference>
<sequence>MTVYLARKGFHYSPITIHKYMNTEMGLYAIVRPKKPEYLHGKPHKVFENKLAQNFTVLQGESRY</sequence>
<gene>
    <name evidence="1" type="ORF">H9910_08670</name>
</gene>
<name>A0A9D2RDM2_9FIRM</name>
<dbReference type="Proteomes" id="UP000823909">
    <property type="component" value="Unassembled WGS sequence"/>
</dbReference>
<reference evidence="1" key="1">
    <citation type="journal article" date="2021" name="PeerJ">
        <title>Extensive microbial diversity within the chicken gut microbiome revealed by metagenomics and culture.</title>
        <authorList>
            <person name="Gilroy R."/>
            <person name="Ravi A."/>
            <person name="Getino M."/>
            <person name="Pursley I."/>
            <person name="Horton D.L."/>
            <person name="Alikhan N.F."/>
            <person name="Baker D."/>
            <person name="Gharbi K."/>
            <person name="Hall N."/>
            <person name="Watson M."/>
            <person name="Adriaenssens E.M."/>
            <person name="Foster-Nyarko E."/>
            <person name="Jarju S."/>
            <person name="Secka A."/>
            <person name="Antonio M."/>
            <person name="Oren A."/>
            <person name="Chaudhuri R.R."/>
            <person name="La Ragione R."/>
            <person name="Hildebrand F."/>
            <person name="Pallen M.J."/>
        </authorList>
    </citation>
    <scope>NUCLEOTIDE SEQUENCE</scope>
    <source>
        <strain evidence="1">ChiBcec15-3976</strain>
    </source>
</reference>
<protein>
    <submittedName>
        <fullName evidence="1">Uncharacterized protein</fullName>
    </submittedName>
</protein>
<feature type="non-terminal residue" evidence="1">
    <location>
        <position position="1"/>
    </location>
</feature>
<organism evidence="1 2">
    <name type="scientific">Candidatus Mediterraneibacter quadrami</name>
    <dbReference type="NCBI Taxonomy" id="2838684"/>
    <lineage>
        <taxon>Bacteria</taxon>
        <taxon>Bacillati</taxon>
        <taxon>Bacillota</taxon>
        <taxon>Clostridia</taxon>
        <taxon>Lachnospirales</taxon>
        <taxon>Lachnospiraceae</taxon>
        <taxon>Mediterraneibacter</taxon>
    </lineage>
</organism>
<evidence type="ECO:0000313" key="2">
    <source>
        <dbReference type="Proteomes" id="UP000823909"/>
    </source>
</evidence>
<accession>A0A9D2RDM2</accession>
<dbReference type="AlphaFoldDB" id="A0A9D2RDM2"/>